<dbReference type="GeneID" id="33327284"/>
<dbReference type="PANTHER" id="PTHR33933">
    <property type="entry name" value="NUCLEOTIDYLTRANSFERASE"/>
    <property type="match status" value="1"/>
</dbReference>
<dbReference type="InterPro" id="IPR041633">
    <property type="entry name" value="Polbeta"/>
</dbReference>
<dbReference type="AlphaFoldDB" id="A0A2Z2MUR3"/>
<protein>
    <submittedName>
        <fullName evidence="2">Nucleotidyltransferase</fullName>
    </submittedName>
</protein>
<dbReference type="InterPro" id="IPR043519">
    <property type="entry name" value="NT_sf"/>
</dbReference>
<dbReference type="Proteomes" id="UP000250085">
    <property type="component" value="Chromosome"/>
</dbReference>
<keyword evidence="2" id="KW-0808">Transferase</keyword>
<evidence type="ECO:0000313" key="2">
    <source>
        <dbReference type="EMBL" id="ASJ13685.1"/>
    </source>
</evidence>
<dbReference type="GO" id="GO:0016740">
    <property type="term" value="F:transferase activity"/>
    <property type="evidence" value="ECO:0007669"/>
    <property type="project" value="UniProtKB-KW"/>
</dbReference>
<name>A0A2Z2MUR3_9EURY</name>
<evidence type="ECO:0000313" key="3">
    <source>
        <dbReference type="Proteomes" id="UP000250085"/>
    </source>
</evidence>
<dbReference type="SUPFAM" id="SSF81301">
    <property type="entry name" value="Nucleotidyltransferase"/>
    <property type="match status" value="1"/>
</dbReference>
<evidence type="ECO:0000259" key="1">
    <source>
        <dbReference type="Pfam" id="PF18765"/>
    </source>
</evidence>
<dbReference type="Pfam" id="PF18765">
    <property type="entry name" value="Polbeta"/>
    <property type="match status" value="1"/>
</dbReference>
<sequence>MDFSELPYWRDIQEYVETLKEALRPKLVLLYGSVAKGTFGLGSDVDILVIAENLPTNPNERLKLLYELDRTRAPIDAKAYTPEEVKKMLLKGHPLIMDALSDGKVLYADEEYLTKLMKMFKAAKRKFRRFERGWIRIER</sequence>
<dbReference type="InterPro" id="IPR052548">
    <property type="entry name" value="Type_VII_TA_antitoxin"/>
</dbReference>
<dbReference type="KEGG" id="trl:A3L10_00515"/>
<organism evidence="2 3">
    <name type="scientific">Thermococcus radiotolerans</name>
    <dbReference type="NCBI Taxonomy" id="187880"/>
    <lineage>
        <taxon>Archaea</taxon>
        <taxon>Methanobacteriati</taxon>
        <taxon>Methanobacteriota</taxon>
        <taxon>Thermococci</taxon>
        <taxon>Thermococcales</taxon>
        <taxon>Thermococcaceae</taxon>
        <taxon>Thermococcus</taxon>
    </lineage>
</organism>
<dbReference type="PANTHER" id="PTHR33933:SF1">
    <property type="entry name" value="PROTEIN ADENYLYLTRANSFERASE MNTA-RELATED"/>
    <property type="match status" value="1"/>
</dbReference>
<dbReference type="OrthoDB" id="9287at2157"/>
<dbReference type="Gene3D" id="3.30.460.10">
    <property type="entry name" value="Beta Polymerase, domain 2"/>
    <property type="match status" value="1"/>
</dbReference>
<keyword evidence="3" id="KW-1185">Reference proteome</keyword>
<dbReference type="EMBL" id="CP015106">
    <property type="protein sequence ID" value="ASJ13685.1"/>
    <property type="molecule type" value="Genomic_DNA"/>
</dbReference>
<gene>
    <name evidence="2" type="ORF">A3L10_00515</name>
</gene>
<feature type="domain" description="Polymerase beta nucleotidyltransferase" evidence="1">
    <location>
        <begin position="16"/>
        <end position="110"/>
    </location>
</feature>
<dbReference type="RefSeq" id="WP_088865914.1">
    <property type="nucleotide sequence ID" value="NZ_CP015106.1"/>
</dbReference>
<accession>A0A2Z2MUR3</accession>
<dbReference type="CDD" id="cd05403">
    <property type="entry name" value="NT_KNTase_like"/>
    <property type="match status" value="1"/>
</dbReference>
<proteinExistence type="predicted"/>
<reference evidence="2 3" key="1">
    <citation type="submission" date="2016-04" db="EMBL/GenBank/DDBJ databases">
        <title>Complete genome sequence of Thermococcus radiotolerans type strain EJ2.</title>
        <authorList>
            <person name="Oger P.M."/>
        </authorList>
    </citation>
    <scope>NUCLEOTIDE SEQUENCE [LARGE SCALE GENOMIC DNA]</scope>
    <source>
        <strain evidence="2 3">EJ2</strain>
    </source>
</reference>